<dbReference type="Proteomes" id="UP001610444">
    <property type="component" value="Unassembled WGS sequence"/>
</dbReference>
<keyword evidence="2" id="KW-1185">Reference proteome</keyword>
<dbReference type="EMBL" id="JBFXLR010000143">
    <property type="protein sequence ID" value="KAL2835806.1"/>
    <property type="molecule type" value="Genomic_DNA"/>
</dbReference>
<gene>
    <name evidence="1" type="ORF">BJX68DRAFT_53282</name>
</gene>
<evidence type="ECO:0000313" key="1">
    <source>
        <dbReference type="EMBL" id="KAL2835806.1"/>
    </source>
</evidence>
<dbReference type="GeneID" id="98164512"/>
<sequence length="86" mass="10300">MVKIRLFLTDDGMDQSKWMKTSIAECTYEGVVVATTLTRYIDREDIRSELWEKWKYPARKYTILLSMYLIDTAWSRPSIRIIQCKE</sequence>
<name>A0ABR4J6Y0_9EURO</name>
<evidence type="ECO:0000313" key="2">
    <source>
        <dbReference type="Proteomes" id="UP001610444"/>
    </source>
</evidence>
<proteinExistence type="predicted"/>
<accession>A0ABR4J6Y0</accession>
<comment type="caution">
    <text evidence="1">The sequence shown here is derived from an EMBL/GenBank/DDBJ whole genome shotgun (WGS) entry which is preliminary data.</text>
</comment>
<organism evidence="1 2">
    <name type="scientific">Aspergillus pseudodeflectus</name>
    <dbReference type="NCBI Taxonomy" id="176178"/>
    <lineage>
        <taxon>Eukaryota</taxon>
        <taxon>Fungi</taxon>
        <taxon>Dikarya</taxon>
        <taxon>Ascomycota</taxon>
        <taxon>Pezizomycotina</taxon>
        <taxon>Eurotiomycetes</taxon>
        <taxon>Eurotiomycetidae</taxon>
        <taxon>Eurotiales</taxon>
        <taxon>Aspergillaceae</taxon>
        <taxon>Aspergillus</taxon>
        <taxon>Aspergillus subgen. Nidulantes</taxon>
    </lineage>
</organism>
<reference evidence="1 2" key="1">
    <citation type="submission" date="2024-07" db="EMBL/GenBank/DDBJ databases">
        <title>Section-level genome sequencing and comparative genomics of Aspergillus sections Usti and Cavernicolus.</title>
        <authorList>
            <consortium name="Lawrence Berkeley National Laboratory"/>
            <person name="Nybo J.L."/>
            <person name="Vesth T.C."/>
            <person name="Theobald S."/>
            <person name="Frisvad J.C."/>
            <person name="Larsen T.O."/>
            <person name="Kjaerboelling I."/>
            <person name="Rothschild-Mancinelli K."/>
            <person name="Lyhne E.K."/>
            <person name="Kogle M.E."/>
            <person name="Barry K."/>
            <person name="Clum A."/>
            <person name="Na H."/>
            <person name="Ledsgaard L."/>
            <person name="Lin J."/>
            <person name="Lipzen A."/>
            <person name="Kuo A."/>
            <person name="Riley R."/>
            <person name="Mondo S."/>
            <person name="LaButti K."/>
            <person name="Haridas S."/>
            <person name="Pangalinan J."/>
            <person name="Salamov A.A."/>
            <person name="Simmons B.A."/>
            <person name="Magnuson J.K."/>
            <person name="Chen J."/>
            <person name="Drula E."/>
            <person name="Henrissat B."/>
            <person name="Wiebenga A."/>
            <person name="Lubbers R.J."/>
            <person name="Gomes A.C."/>
            <person name="Macurrencykelacurrency M.R."/>
            <person name="Stajich J."/>
            <person name="Grigoriev I.V."/>
            <person name="Mortensen U.H."/>
            <person name="De vries R.P."/>
            <person name="Baker S.E."/>
            <person name="Andersen M.R."/>
        </authorList>
    </citation>
    <scope>NUCLEOTIDE SEQUENCE [LARGE SCALE GENOMIC DNA]</scope>
    <source>
        <strain evidence="1 2">CBS 756.74</strain>
    </source>
</reference>
<protein>
    <submittedName>
        <fullName evidence="1">Uncharacterized protein</fullName>
    </submittedName>
</protein>
<dbReference type="RefSeq" id="XP_070891855.1">
    <property type="nucleotide sequence ID" value="XM_071049348.1"/>
</dbReference>